<dbReference type="InterPro" id="IPR004113">
    <property type="entry name" value="FAD-bd_oxidored_4_C"/>
</dbReference>
<evidence type="ECO:0000256" key="1">
    <source>
        <dbReference type="ARBA" id="ARBA00001974"/>
    </source>
</evidence>
<evidence type="ECO:0000256" key="4">
    <source>
        <dbReference type="ARBA" id="ARBA00022827"/>
    </source>
</evidence>
<evidence type="ECO:0000256" key="3">
    <source>
        <dbReference type="ARBA" id="ARBA00022630"/>
    </source>
</evidence>
<dbReference type="PANTHER" id="PTHR43716">
    <property type="entry name" value="D-2-HYDROXYGLUTARATE DEHYDROGENASE, MITOCHONDRIAL"/>
    <property type="match status" value="1"/>
</dbReference>
<dbReference type="InterPro" id="IPR051264">
    <property type="entry name" value="FAD-oxidored/transferase_4"/>
</dbReference>
<dbReference type="InterPro" id="IPR016164">
    <property type="entry name" value="FAD-linked_Oxase-like_C"/>
</dbReference>
<dbReference type="InterPro" id="IPR016166">
    <property type="entry name" value="FAD-bd_PCMH"/>
</dbReference>
<evidence type="ECO:0000256" key="2">
    <source>
        <dbReference type="ARBA" id="ARBA00008000"/>
    </source>
</evidence>
<dbReference type="Gene3D" id="3.30.465.10">
    <property type="match status" value="1"/>
</dbReference>
<dbReference type="FunFam" id="1.10.45.10:FF:000001">
    <property type="entry name" value="D-lactate dehydrogenase mitochondrial"/>
    <property type="match status" value="1"/>
</dbReference>
<dbReference type="EMBL" id="CP157675">
    <property type="protein sequence ID" value="XBP70765.1"/>
    <property type="molecule type" value="Genomic_DNA"/>
</dbReference>
<dbReference type="Gene3D" id="1.10.45.10">
    <property type="entry name" value="Vanillyl-alcohol Oxidase, Chain A, domain 4"/>
    <property type="match status" value="1"/>
</dbReference>
<dbReference type="InterPro" id="IPR036318">
    <property type="entry name" value="FAD-bd_PCMH-like_sf"/>
</dbReference>
<dbReference type="Pfam" id="PF02913">
    <property type="entry name" value="FAD-oxidase_C"/>
    <property type="match status" value="1"/>
</dbReference>
<dbReference type="GO" id="GO:0016491">
    <property type="term" value="F:oxidoreductase activity"/>
    <property type="evidence" value="ECO:0007669"/>
    <property type="project" value="UniProtKB-KW"/>
</dbReference>
<feature type="domain" description="FAD-binding PCMH-type" evidence="5">
    <location>
        <begin position="31"/>
        <end position="242"/>
    </location>
</feature>
<dbReference type="Gene3D" id="3.30.43.10">
    <property type="entry name" value="Uridine Diphospho-n-acetylenolpyruvylglucosamine Reductase, domain 2"/>
    <property type="match status" value="1"/>
</dbReference>
<dbReference type="PROSITE" id="PS51387">
    <property type="entry name" value="FAD_PCMH"/>
    <property type="match status" value="1"/>
</dbReference>
<sequence>MLLESLRAAFSGRLLTGADAAPFLTDFRGKWTGQALAVAQPDNAEEVARVVAWCHAHRVPVVPQGGNTGLSGGSVPNMAPTLGTGVSSLPPEGANPALGRPGGGVAQPQSLPVVLSLTRLNRIRAIDPLNNTLVAEAGVTLLQVQEAAKNAGRLFPLSLAAEGSCTIGGNLATNAGGVQVLRYGNARELCLGLEVVTAEGELWNGLRTLRKDNTGYDLRDLYIGSEGTLGVITAAALKLFPLPAAQVVALVAVPSPQQALDLLTLAQARLGAGLTAFEILSDTCMDLVLQHIPGTRRPLAEASPWYVLLELSATTDEAQAAQAMEGLLEAAMESEWVTDAALSTSLAQFEALWALRENISEAQGAEGKTIKHDIALPISRIPEFVARADAAIASAFPEVRLVVFGHLGDGNLHYNVSPPAQQAGLDSSAGRTGPEHAAAFVALEGPLSRLVHDAVHAFDGSISAEHGLGVLRRDESARYKSPLELQLMRRIKQALDPLGLMNPGKLLKFESNRPFPHTLSAQAAIN</sequence>
<accession>A0AAU7LT45</accession>
<name>A0AAU7LT45_9BURK</name>
<dbReference type="Gene3D" id="3.30.70.2740">
    <property type="match status" value="1"/>
</dbReference>
<dbReference type="GO" id="GO:0071949">
    <property type="term" value="F:FAD binding"/>
    <property type="evidence" value="ECO:0007669"/>
    <property type="project" value="InterPro"/>
</dbReference>
<dbReference type="InterPro" id="IPR016169">
    <property type="entry name" value="FAD-bd_PCMH_sub2"/>
</dbReference>
<dbReference type="Gene3D" id="3.30.70.2190">
    <property type="match status" value="1"/>
</dbReference>
<evidence type="ECO:0000259" key="5">
    <source>
        <dbReference type="PROSITE" id="PS51387"/>
    </source>
</evidence>
<protein>
    <submittedName>
        <fullName evidence="6">FAD-binding oxidoreductase</fullName>
    </submittedName>
</protein>
<dbReference type="SUPFAM" id="SSF56176">
    <property type="entry name" value="FAD-binding/transporter-associated domain-like"/>
    <property type="match status" value="2"/>
</dbReference>
<dbReference type="Pfam" id="PF01565">
    <property type="entry name" value="FAD_binding_4"/>
    <property type="match status" value="2"/>
</dbReference>
<reference evidence="6" key="1">
    <citation type="submission" date="2024-05" db="EMBL/GenBank/DDBJ databases">
        <authorList>
            <person name="Bunk B."/>
            <person name="Swiderski J."/>
            <person name="Sproer C."/>
            <person name="Thiel V."/>
        </authorList>
    </citation>
    <scope>NUCLEOTIDE SEQUENCE</scope>
    <source>
        <strain evidence="6">DSM 17735</strain>
    </source>
</reference>
<dbReference type="InterPro" id="IPR016171">
    <property type="entry name" value="Vanillyl_alc_oxidase_C-sub2"/>
</dbReference>
<dbReference type="GO" id="GO:0022904">
    <property type="term" value="P:respiratory electron transport chain"/>
    <property type="evidence" value="ECO:0007669"/>
    <property type="project" value="TreeGrafter"/>
</dbReference>
<organism evidence="6">
    <name type="scientific">Polaromonas hydrogenivorans</name>
    <dbReference type="NCBI Taxonomy" id="335476"/>
    <lineage>
        <taxon>Bacteria</taxon>
        <taxon>Pseudomonadati</taxon>
        <taxon>Pseudomonadota</taxon>
        <taxon>Betaproteobacteria</taxon>
        <taxon>Burkholderiales</taxon>
        <taxon>Comamonadaceae</taxon>
        <taxon>Polaromonas</taxon>
    </lineage>
</organism>
<dbReference type="SUPFAM" id="SSF55103">
    <property type="entry name" value="FAD-linked oxidases, C-terminal domain"/>
    <property type="match status" value="1"/>
</dbReference>
<keyword evidence="4" id="KW-0274">FAD</keyword>
<gene>
    <name evidence="6" type="ORF">ABLV49_02820</name>
</gene>
<dbReference type="RefSeq" id="WP_349280101.1">
    <property type="nucleotide sequence ID" value="NZ_CBCSCU010000031.1"/>
</dbReference>
<comment type="cofactor">
    <cofactor evidence="1">
        <name>FAD</name>
        <dbReference type="ChEBI" id="CHEBI:57692"/>
    </cofactor>
</comment>
<proteinExistence type="inferred from homology"/>
<dbReference type="PANTHER" id="PTHR43716:SF2">
    <property type="entry name" value="BLL6224 PROTEIN"/>
    <property type="match status" value="1"/>
</dbReference>
<dbReference type="InterPro" id="IPR006094">
    <property type="entry name" value="Oxid_FAD_bind_N"/>
</dbReference>
<evidence type="ECO:0000313" key="6">
    <source>
        <dbReference type="EMBL" id="XBP70765.1"/>
    </source>
</evidence>
<dbReference type="InterPro" id="IPR016167">
    <property type="entry name" value="FAD-bd_PCMH_sub1"/>
</dbReference>
<dbReference type="AlphaFoldDB" id="A0AAU7LT45"/>
<keyword evidence="3" id="KW-0285">Flavoprotein</keyword>
<comment type="similarity">
    <text evidence="2">Belongs to the FAD-binding oxidoreductase/transferase type 4 family.</text>
</comment>